<protein>
    <submittedName>
        <fullName evidence="2">Uncharacterized protein</fullName>
    </submittedName>
</protein>
<evidence type="ECO:0000256" key="1">
    <source>
        <dbReference type="SAM" id="MobiDB-lite"/>
    </source>
</evidence>
<accession>A0AAC9FNG2</accession>
<proteinExistence type="predicted"/>
<dbReference type="EMBL" id="CP014774">
    <property type="protein sequence ID" value="ANB54819.1"/>
    <property type="molecule type" value="Genomic_DNA"/>
</dbReference>
<feature type="compositionally biased region" description="Basic residues" evidence="1">
    <location>
        <begin position="48"/>
        <end position="59"/>
    </location>
</feature>
<dbReference type="Proteomes" id="UP000076809">
    <property type="component" value="Chromosome"/>
</dbReference>
<dbReference type="RefSeq" id="WP_064339880.1">
    <property type="nucleotide sequence ID" value="NZ_CP014774.1"/>
</dbReference>
<sequence length="59" mass="6547">MRFTHAIAAVLAATAAQSPWFNPLDFKPGHGFCIANPRNDRAAQRQRAAAKRRNKSKRG</sequence>
<name>A0AAC9FNG2_AERVE</name>
<gene>
    <name evidence="2" type="ORF">WM43_20260</name>
</gene>
<evidence type="ECO:0000313" key="2">
    <source>
        <dbReference type="EMBL" id="ANB54819.1"/>
    </source>
</evidence>
<reference evidence="2 3" key="1">
    <citation type="journal article" date="2016" name="J. Clin. Microbiol.">
        <title>Detection and Whole-Genome Sequencing of Carbapenemase-Producing Aeromonas hydrophila Isolates from Routine Perirectal Surveillance Culture.</title>
        <authorList>
            <person name="Hughes H.Y."/>
            <person name="Conlan S.P."/>
            <person name="Lau A.F."/>
            <person name="Dekker J.P."/>
            <person name="Michelin A.V."/>
            <person name="Youn J.H."/>
            <person name="Henderson D.K."/>
            <person name="Frank K.M."/>
            <person name="Segre J.A."/>
            <person name="Palmore T.N."/>
        </authorList>
    </citation>
    <scope>NUCLEOTIDE SEQUENCE [LARGE SCALE GENOMIC DNA]</scope>
    <source>
        <strain evidence="2 3">AVNIH1</strain>
    </source>
</reference>
<dbReference type="AlphaFoldDB" id="A0AAC9FNG2"/>
<organism evidence="2 3">
    <name type="scientific">Aeromonas veronii</name>
    <dbReference type="NCBI Taxonomy" id="654"/>
    <lineage>
        <taxon>Bacteria</taxon>
        <taxon>Pseudomonadati</taxon>
        <taxon>Pseudomonadota</taxon>
        <taxon>Gammaproteobacteria</taxon>
        <taxon>Aeromonadales</taxon>
        <taxon>Aeromonadaceae</taxon>
        <taxon>Aeromonas</taxon>
    </lineage>
</organism>
<evidence type="ECO:0000313" key="3">
    <source>
        <dbReference type="Proteomes" id="UP000076809"/>
    </source>
</evidence>
<feature type="region of interest" description="Disordered" evidence="1">
    <location>
        <begin position="36"/>
        <end position="59"/>
    </location>
</feature>